<comment type="pathway">
    <text evidence="1">Cell wall biogenesis; cell wall polysaccharide biosynthesis.</text>
</comment>
<dbReference type="PANTHER" id="PTHR43179:SF12">
    <property type="entry name" value="GALACTOFURANOSYLTRANSFERASE GLFT2"/>
    <property type="match status" value="1"/>
</dbReference>
<dbReference type="Pfam" id="PF00535">
    <property type="entry name" value="Glycos_transf_2"/>
    <property type="match status" value="1"/>
</dbReference>
<reference evidence="7" key="1">
    <citation type="submission" date="2021-01" db="EMBL/GenBank/DDBJ databases">
        <title>Whole genome shotgun sequence of Cellulomonas chitinilytica NBRC 110799.</title>
        <authorList>
            <person name="Komaki H."/>
            <person name="Tamura T."/>
        </authorList>
    </citation>
    <scope>NUCLEOTIDE SEQUENCE</scope>
    <source>
        <strain evidence="7">NBRC 110799</strain>
    </source>
</reference>
<feature type="domain" description="Glycosyltransferase 2-like" evidence="6">
    <location>
        <begin position="195"/>
        <end position="272"/>
    </location>
</feature>
<keyword evidence="8" id="KW-1185">Reference proteome</keyword>
<dbReference type="PANTHER" id="PTHR43179">
    <property type="entry name" value="RHAMNOSYLTRANSFERASE WBBL"/>
    <property type="match status" value="1"/>
</dbReference>
<dbReference type="Proteomes" id="UP000632740">
    <property type="component" value="Unassembled WGS sequence"/>
</dbReference>
<dbReference type="Gene3D" id="3.90.550.10">
    <property type="entry name" value="Spore Coat Polysaccharide Biosynthesis Protein SpsA, Chain A"/>
    <property type="match status" value="1"/>
</dbReference>
<evidence type="ECO:0000313" key="7">
    <source>
        <dbReference type="EMBL" id="GIG20187.1"/>
    </source>
</evidence>
<dbReference type="InterPro" id="IPR029044">
    <property type="entry name" value="Nucleotide-diphossugar_trans"/>
</dbReference>
<evidence type="ECO:0000256" key="1">
    <source>
        <dbReference type="ARBA" id="ARBA00004776"/>
    </source>
</evidence>
<evidence type="ECO:0000313" key="8">
    <source>
        <dbReference type="Proteomes" id="UP000632740"/>
    </source>
</evidence>
<dbReference type="AlphaFoldDB" id="A0A919NZ27"/>
<protein>
    <submittedName>
        <fullName evidence="7">Glycosyl transferase</fullName>
    </submittedName>
</protein>
<dbReference type="GO" id="GO:0016757">
    <property type="term" value="F:glycosyltransferase activity"/>
    <property type="evidence" value="ECO:0007669"/>
    <property type="project" value="UniProtKB-KW"/>
</dbReference>
<evidence type="ECO:0000256" key="4">
    <source>
        <dbReference type="ARBA" id="ARBA00022679"/>
    </source>
</evidence>
<evidence type="ECO:0000259" key="5">
    <source>
        <dbReference type="Pfam" id="PF00535"/>
    </source>
</evidence>
<feature type="domain" description="Glycosyltransferase 2-like" evidence="5">
    <location>
        <begin position="15"/>
        <end position="123"/>
    </location>
</feature>
<keyword evidence="3" id="KW-0328">Glycosyltransferase</keyword>
<comment type="caution">
    <text evidence="7">The sequence shown here is derived from an EMBL/GenBank/DDBJ whole genome shotgun (WGS) entry which is preliminary data.</text>
</comment>
<dbReference type="InterPro" id="IPR001173">
    <property type="entry name" value="Glyco_trans_2-like"/>
</dbReference>
<dbReference type="SUPFAM" id="SSF53448">
    <property type="entry name" value="Nucleotide-diphospho-sugar transferases"/>
    <property type="match status" value="1"/>
</dbReference>
<gene>
    <name evidence="7" type="ORF">Cch01nite_09110</name>
</gene>
<sequence length="360" mass="38982">MGGGAVDRSSSADVTVVVVTWRARELVLRCLDSLATQVLGDLRMDVVVVDNDSRDGTAEAIAAQHPDVRVIVSSENRGFAGGNNLALREVTSPVVVLMNNDAVPDPRFVASLAGRLMAAPEDVGVVTGRVLLAARFRAADPGDTGVVEGPDGRWVADADGDVVLVNSTGNQVRTDGYGVDRGWLARADLHHPAADVFGFCGAGAALRLSALRDVGLFDEDLFLYYEDSDLSWRMRLAGYRVEYAEDAVLHHDHAASTREGSDLFLFYDWRNRLLVLAKNATPGLAWRSPARFVLTTASVALRRTATTRQVRVRLRVLASYLRLVPTMLSKRRTIGRDARVPRAVVERALVAPAPSGSLRS</sequence>
<dbReference type="Pfam" id="PF13632">
    <property type="entry name" value="Glyco_trans_2_3"/>
    <property type="match status" value="1"/>
</dbReference>
<name>A0A919NZ27_9CELL</name>
<proteinExistence type="inferred from homology"/>
<evidence type="ECO:0000256" key="3">
    <source>
        <dbReference type="ARBA" id="ARBA00022676"/>
    </source>
</evidence>
<dbReference type="CDD" id="cd04186">
    <property type="entry name" value="GT_2_like_c"/>
    <property type="match status" value="1"/>
</dbReference>
<dbReference type="EMBL" id="BONK01000002">
    <property type="protein sequence ID" value="GIG20187.1"/>
    <property type="molecule type" value="Genomic_DNA"/>
</dbReference>
<organism evidence="7 8">
    <name type="scientific">Cellulomonas chitinilytica</name>
    <dbReference type="NCBI Taxonomy" id="398759"/>
    <lineage>
        <taxon>Bacteria</taxon>
        <taxon>Bacillati</taxon>
        <taxon>Actinomycetota</taxon>
        <taxon>Actinomycetes</taxon>
        <taxon>Micrococcales</taxon>
        <taxon>Cellulomonadaceae</taxon>
        <taxon>Cellulomonas</taxon>
    </lineage>
</organism>
<accession>A0A919NZ27</accession>
<keyword evidence="4 7" id="KW-0808">Transferase</keyword>
<comment type="similarity">
    <text evidence="2">Belongs to the glycosyltransferase 2 family.</text>
</comment>
<evidence type="ECO:0000256" key="2">
    <source>
        <dbReference type="ARBA" id="ARBA00006739"/>
    </source>
</evidence>
<evidence type="ECO:0000259" key="6">
    <source>
        <dbReference type="Pfam" id="PF13632"/>
    </source>
</evidence>